<name>A0A9P8TGF9_9ASCO</name>
<dbReference type="EMBL" id="JAEUBD010000014">
    <property type="protein sequence ID" value="KAH3678678.1"/>
    <property type="molecule type" value="Genomic_DNA"/>
</dbReference>
<dbReference type="AlphaFoldDB" id="A0A9P8TGF9"/>
<evidence type="ECO:0000313" key="2">
    <source>
        <dbReference type="EMBL" id="KAH3678678.1"/>
    </source>
</evidence>
<evidence type="ECO:0000256" key="1">
    <source>
        <dbReference type="SAM" id="Phobius"/>
    </source>
</evidence>
<keyword evidence="3" id="KW-1185">Reference proteome</keyword>
<protein>
    <submittedName>
        <fullName evidence="2">Uncharacterized protein</fullName>
    </submittedName>
</protein>
<feature type="transmembrane region" description="Helical" evidence="1">
    <location>
        <begin position="31"/>
        <end position="51"/>
    </location>
</feature>
<dbReference type="Proteomes" id="UP000788993">
    <property type="component" value="Unassembled WGS sequence"/>
</dbReference>
<comment type="caution">
    <text evidence="2">The sequence shown here is derived from an EMBL/GenBank/DDBJ whole genome shotgun (WGS) entry which is preliminary data.</text>
</comment>
<keyword evidence="1" id="KW-1133">Transmembrane helix</keyword>
<reference evidence="2" key="2">
    <citation type="submission" date="2021-01" db="EMBL/GenBank/DDBJ databases">
        <authorList>
            <person name="Schikora-Tamarit M.A."/>
        </authorList>
    </citation>
    <scope>NUCLEOTIDE SEQUENCE</scope>
    <source>
        <strain evidence="2">NCAIM Y.01608</strain>
    </source>
</reference>
<keyword evidence="1" id="KW-0472">Membrane</keyword>
<gene>
    <name evidence="2" type="ORF">OGATHE_000228</name>
</gene>
<proteinExistence type="predicted"/>
<keyword evidence="1" id="KW-0812">Transmembrane</keyword>
<sequence>MISSECTLTTTQPIALAELSTMLAFSSMVKLFSFFPFLGMLSTLVSIVSGTESLISLERTRPSVHSSKIWKVSNGKGNLSPTCGSPANTALMCLPPADELPDTAESALMPEEPDGGGWSFFAFNFACSSTKSSNSTCPEASTLTCFKVSLISSYEPLPSLETASITSFLSTQPLSSKSILRKSSIILKRSCCSNTGNFF</sequence>
<evidence type="ECO:0000313" key="3">
    <source>
        <dbReference type="Proteomes" id="UP000788993"/>
    </source>
</evidence>
<accession>A0A9P8TGF9</accession>
<organism evidence="2 3">
    <name type="scientific">Ogataea polymorpha</name>
    <dbReference type="NCBI Taxonomy" id="460523"/>
    <lineage>
        <taxon>Eukaryota</taxon>
        <taxon>Fungi</taxon>
        <taxon>Dikarya</taxon>
        <taxon>Ascomycota</taxon>
        <taxon>Saccharomycotina</taxon>
        <taxon>Pichiomycetes</taxon>
        <taxon>Pichiales</taxon>
        <taxon>Pichiaceae</taxon>
        <taxon>Ogataea</taxon>
    </lineage>
</organism>
<reference evidence="2" key="1">
    <citation type="journal article" date="2021" name="Open Biol.">
        <title>Shared evolutionary footprints suggest mitochondrial oxidative damage underlies multiple complex I losses in fungi.</title>
        <authorList>
            <person name="Schikora-Tamarit M.A."/>
            <person name="Marcet-Houben M."/>
            <person name="Nosek J."/>
            <person name="Gabaldon T."/>
        </authorList>
    </citation>
    <scope>NUCLEOTIDE SEQUENCE</scope>
    <source>
        <strain evidence="2">NCAIM Y.01608</strain>
    </source>
</reference>